<keyword evidence="3" id="KW-1185">Reference proteome</keyword>
<dbReference type="Proteomes" id="UP001362999">
    <property type="component" value="Unassembled WGS sequence"/>
</dbReference>
<evidence type="ECO:0000313" key="2">
    <source>
        <dbReference type="EMBL" id="KAK7039873.1"/>
    </source>
</evidence>
<evidence type="ECO:0000313" key="3">
    <source>
        <dbReference type="Proteomes" id="UP001362999"/>
    </source>
</evidence>
<dbReference type="EMBL" id="JAWWNJ010000016">
    <property type="protein sequence ID" value="KAK7039873.1"/>
    <property type="molecule type" value="Genomic_DNA"/>
</dbReference>
<feature type="chain" id="PRO_5043934195" evidence="1">
    <location>
        <begin position="24"/>
        <end position="165"/>
    </location>
</feature>
<feature type="signal peptide" evidence="1">
    <location>
        <begin position="1"/>
        <end position="23"/>
    </location>
</feature>
<protein>
    <submittedName>
        <fullName evidence="2">Uncharacterized protein</fullName>
    </submittedName>
</protein>
<sequence>MFSTALTALVYMLSVPSITVVTGAPVAHSESILARVRARLFPSLLSESVVASPFAPKFCTGINGRGTCKPVTPGECTNTPGIVSLVLNKKDADCLAYTRPDCKNEVEDTVSEFFADDSEDLRGRGLQSVLCTQVAGTVFGFTAGTEAAQAEDKFAQENGFVFPDN</sequence>
<keyword evidence="1" id="KW-0732">Signal</keyword>
<proteinExistence type="predicted"/>
<organism evidence="2 3">
    <name type="scientific">Favolaschia claudopus</name>
    <dbReference type="NCBI Taxonomy" id="2862362"/>
    <lineage>
        <taxon>Eukaryota</taxon>
        <taxon>Fungi</taxon>
        <taxon>Dikarya</taxon>
        <taxon>Basidiomycota</taxon>
        <taxon>Agaricomycotina</taxon>
        <taxon>Agaricomycetes</taxon>
        <taxon>Agaricomycetidae</taxon>
        <taxon>Agaricales</taxon>
        <taxon>Marasmiineae</taxon>
        <taxon>Mycenaceae</taxon>
        <taxon>Favolaschia</taxon>
    </lineage>
</organism>
<comment type="caution">
    <text evidence="2">The sequence shown here is derived from an EMBL/GenBank/DDBJ whole genome shotgun (WGS) entry which is preliminary data.</text>
</comment>
<gene>
    <name evidence="2" type="ORF">R3P38DRAFT_3469021</name>
</gene>
<accession>A0AAW0CJW6</accession>
<evidence type="ECO:0000256" key="1">
    <source>
        <dbReference type="SAM" id="SignalP"/>
    </source>
</evidence>
<name>A0AAW0CJW6_9AGAR</name>
<reference evidence="2 3" key="1">
    <citation type="journal article" date="2024" name="J Genomics">
        <title>Draft genome sequencing and assembly of Favolaschia claudopus CIRM-BRFM 2984 isolated from oak limbs.</title>
        <authorList>
            <person name="Navarro D."/>
            <person name="Drula E."/>
            <person name="Chaduli D."/>
            <person name="Cazenave R."/>
            <person name="Ahrendt S."/>
            <person name="Wang J."/>
            <person name="Lipzen A."/>
            <person name="Daum C."/>
            <person name="Barry K."/>
            <person name="Grigoriev I.V."/>
            <person name="Favel A."/>
            <person name="Rosso M.N."/>
            <person name="Martin F."/>
        </authorList>
    </citation>
    <scope>NUCLEOTIDE SEQUENCE [LARGE SCALE GENOMIC DNA]</scope>
    <source>
        <strain evidence="2 3">CIRM-BRFM 2984</strain>
    </source>
</reference>
<dbReference type="AlphaFoldDB" id="A0AAW0CJW6"/>